<evidence type="ECO:0000313" key="7">
    <source>
        <dbReference type="EMBL" id="MBI4921141.1"/>
    </source>
</evidence>
<name>A0A933NXL5_9HYPH</name>
<evidence type="ECO:0000256" key="3">
    <source>
        <dbReference type="ARBA" id="ARBA00022989"/>
    </source>
</evidence>
<gene>
    <name evidence="7" type="ORF">HY834_05285</name>
</gene>
<feature type="transmembrane region" description="Helical" evidence="6">
    <location>
        <begin position="33"/>
        <end position="50"/>
    </location>
</feature>
<keyword evidence="4 6" id="KW-0472">Membrane</keyword>
<dbReference type="InterPro" id="IPR052719">
    <property type="entry name" value="CvpA-like"/>
</dbReference>
<evidence type="ECO:0000256" key="2">
    <source>
        <dbReference type="ARBA" id="ARBA00022692"/>
    </source>
</evidence>
<feature type="transmembrane region" description="Helical" evidence="6">
    <location>
        <begin position="62"/>
        <end position="83"/>
    </location>
</feature>
<comment type="caution">
    <text evidence="7">The sequence shown here is derived from an EMBL/GenBank/DDBJ whole genome shotgun (WGS) entry which is preliminary data.</text>
</comment>
<accession>A0A933NXL5</accession>
<keyword evidence="3 6" id="KW-1133">Transmembrane helix</keyword>
<evidence type="ECO:0000256" key="4">
    <source>
        <dbReference type="ARBA" id="ARBA00023136"/>
    </source>
</evidence>
<evidence type="ECO:0000256" key="6">
    <source>
        <dbReference type="SAM" id="Phobius"/>
    </source>
</evidence>
<evidence type="ECO:0000256" key="1">
    <source>
        <dbReference type="ARBA" id="ARBA00004141"/>
    </source>
</evidence>
<sequence length="209" mass="21856">MVFTGVDVGVAVLVLISAILATARGFTREVLSLATWAGSAAIAAYMYFYHRDIAATYIKEELVATGVTVVGTFLVALIVLHLLTMWIGDLVVDSRVGPLDRTLGFVFGAARGILICVVAAIFANFLLAPNLPAMVKDAKSYPPLLSAGDYLIGLLPDDVEKQFTDFLEKRNQNPDAPGPDDTTTPTDDAAGDASAPPADISSSAPAAGA</sequence>
<keyword evidence="2 6" id="KW-0812">Transmembrane</keyword>
<dbReference type="AlphaFoldDB" id="A0A933NXL5"/>
<protein>
    <submittedName>
        <fullName evidence="7">CvpA family protein</fullName>
    </submittedName>
</protein>
<feature type="transmembrane region" description="Helical" evidence="6">
    <location>
        <begin position="103"/>
        <end position="127"/>
    </location>
</feature>
<feature type="region of interest" description="Disordered" evidence="5">
    <location>
        <begin position="165"/>
        <end position="209"/>
    </location>
</feature>
<dbReference type="GO" id="GO:0016020">
    <property type="term" value="C:membrane"/>
    <property type="evidence" value="ECO:0007669"/>
    <property type="project" value="UniProtKB-SubCell"/>
</dbReference>
<dbReference type="Pfam" id="PF02674">
    <property type="entry name" value="Colicin_V"/>
    <property type="match status" value="1"/>
</dbReference>
<organism evidence="7 8">
    <name type="scientific">Devosia nanyangense</name>
    <dbReference type="NCBI Taxonomy" id="1228055"/>
    <lineage>
        <taxon>Bacteria</taxon>
        <taxon>Pseudomonadati</taxon>
        <taxon>Pseudomonadota</taxon>
        <taxon>Alphaproteobacteria</taxon>
        <taxon>Hyphomicrobiales</taxon>
        <taxon>Devosiaceae</taxon>
        <taxon>Devosia</taxon>
    </lineage>
</organism>
<evidence type="ECO:0000313" key="8">
    <source>
        <dbReference type="Proteomes" id="UP000782610"/>
    </source>
</evidence>
<dbReference type="Proteomes" id="UP000782610">
    <property type="component" value="Unassembled WGS sequence"/>
</dbReference>
<reference evidence="7" key="1">
    <citation type="submission" date="2020-07" db="EMBL/GenBank/DDBJ databases">
        <title>Huge and variable diversity of episymbiotic CPR bacteria and DPANN archaea in groundwater ecosystems.</title>
        <authorList>
            <person name="He C.Y."/>
            <person name="Keren R."/>
            <person name="Whittaker M."/>
            <person name="Farag I.F."/>
            <person name="Doudna J."/>
            <person name="Cate J.H.D."/>
            <person name="Banfield J.F."/>
        </authorList>
    </citation>
    <scope>NUCLEOTIDE SEQUENCE</scope>
    <source>
        <strain evidence="7">NC_groundwater_1586_Pr3_B-0.1um_66_15</strain>
    </source>
</reference>
<proteinExistence type="predicted"/>
<evidence type="ECO:0000256" key="5">
    <source>
        <dbReference type="SAM" id="MobiDB-lite"/>
    </source>
</evidence>
<dbReference type="EMBL" id="JACRAF010000016">
    <property type="protein sequence ID" value="MBI4921141.1"/>
    <property type="molecule type" value="Genomic_DNA"/>
</dbReference>
<dbReference type="GO" id="GO:0009403">
    <property type="term" value="P:toxin biosynthetic process"/>
    <property type="evidence" value="ECO:0007669"/>
    <property type="project" value="InterPro"/>
</dbReference>
<comment type="subcellular location">
    <subcellularLocation>
        <location evidence="1">Membrane</location>
        <topology evidence="1">Multi-pass membrane protein</topology>
    </subcellularLocation>
</comment>
<feature type="compositionally biased region" description="Low complexity" evidence="5">
    <location>
        <begin position="179"/>
        <end position="209"/>
    </location>
</feature>
<dbReference type="InterPro" id="IPR003825">
    <property type="entry name" value="Colicin-V_CvpA"/>
</dbReference>
<dbReference type="PANTHER" id="PTHR36926:SF1">
    <property type="entry name" value="COLICIN V PRODUCTION PROTEIN"/>
    <property type="match status" value="1"/>
</dbReference>
<dbReference type="PANTHER" id="PTHR36926">
    <property type="entry name" value="COLICIN V PRODUCTION PROTEIN"/>
    <property type="match status" value="1"/>
</dbReference>